<keyword evidence="4" id="KW-0472">Membrane</keyword>
<dbReference type="PANTHER" id="PTHR43531">
    <property type="entry name" value="PROTEIN ICFG"/>
    <property type="match status" value="1"/>
</dbReference>
<evidence type="ECO:0000259" key="5">
    <source>
        <dbReference type="PROSITE" id="PS50111"/>
    </source>
</evidence>
<keyword evidence="3" id="KW-0807">Transducer</keyword>
<evidence type="ECO:0000256" key="1">
    <source>
        <dbReference type="ARBA" id="ARBA00022500"/>
    </source>
</evidence>
<dbReference type="Gene3D" id="1.10.287.950">
    <property type="entry name" value="Methyl-accepting chemotaxis protein"/>
    <property type="match status" value="1"/>
</dbReference>
<feature type="transmembrane region" description="Helical" evidence="4">
    <location>
        <begin position="92"/>
        <end position="113"/>
    </location>
</feature>
<organism evidence="6 7">
    <name type="scientific">Blastopirellula marina</name>
    <dbReference type="NCBI Taxonomy" id="124"/>
    <lineage>
        <taxon>Bacteria</taxon>
        <taxon>Pseudomonadati</taxon>
        <taxon>Planctomycetota</taxon>
        <taxon>Planctomycetia</taxon>
        <taxon>Pirellulales</taxon>
        <taxon>Pirellulaceae</taxon>
        <taxon>Blastopirellula</taxon>
    </lineage>
</organism>
<feature type="transmembrane region" description="Helical" evidence="4">
    <location>
        <begin position="156"/>
        <end position="177"/>
    </location>
</feature>
<dbReference type="GO" id="GO:0004888">
    <property type="term" value="F:transmembrane signaling receptor activity"/>
    <property type="evidence" value="ECO:0007669"/>
    <property type="project" value="InterPro"/>
</dbReference>
<dbReference type="GO" id="GO:0007165">
    <property type="term" value="P:signal transduction"/>
    <property type="evidence" value="ECO:0007669"/>
    <property type="project" value="UniProtKB-KW"/>
</dbReference>
<feature type="transmembrane region" description="Helical" evidence="4">
    <location>
        <begin position="125"/>
        <end position="144"/>
    </location>
</feature>
<evidence type="ECO:0000256" key="2">
    <source>
        <dbReference type="ARBA" id="ARBA00029447"/>
    </source>
</evidence>
<name>A0A2S8F9A8_9BACT</name>
<dbReference type="PANTHER" id="PTHR43531:SF11">
    <property type="entry name" value="METHYL-ACCEPTING CHEMOTAXIS PROTEIN 3"/>
    <property type="match status" value="1"/>
</dbReference>
<dbReference type="PROSITE" id="PS50111">
    <property type="entry name" value="CHEMOTAXIS_TRANSDUC_2"/>
    <property type="match status" value="1"/>
</dbReference>
<protein>
    <recommendedName>
        <fullName evidence="5">Methyl-accepting transducer domain-containing protein</fullName>
    </recommendedName>
</protein>
<evidence type="ECO:0000256" key="4">
    <source>
        <dbReference type="SAM" id="Phobius"/>
    </source>
</evidence>
<keyword evidence="4" id="KW-1133">Transmembrane helix</keyword>
<sequence length="583" mass="63986">MAPIQVLAFCNPFFTNLTAPIQPIPFSAAHCAKNTLTKPDIPRSTNCFPPNPARNDCMLSAILFPQYNGLDREESEVLRQQELVTDARTNRLFAVLMLLQACAAFGLSVVVTPQTWAGTASSTHPHVWGSAILGVLLGVIPAYLGWYHSRNSLTRYVMAISQACFSALFIHISGGRTEVHFHVFASLAFLSLYRDPLVLLIATVITAADHLVRGIFWPYSIFGLSDPALLLVLEHASWVVIEDAVLLVGIYASLREAATRCREQVAHRRQHQELNQAIDQLRPVFDRAAQGDLTVDIPEVRDQHVKSLQTDLDRTIRSWNRVIATFSQSVEGVTTSSSHLHSSSTNLSQGIQVQCDSLNAIVSEVESLHQSIQAIRENVSHAESAADAANTIAHQSEQSLAESESSMKIIEESADQMMATVSTIQELAKKTNMLALNASIEAARSGEAGRGFAVVAQQVKELAGHCDKNITLVTQMIQQTRQHIQTGVEKSSRTTNQFKEVCAAVASINTQTSGIVALTQGQVESAERLQTQITNLKQIHQATQQNGDQLSNEGDILASLAQELRECVHQFKFHAEAREAHHE</sequence>
<dbReference type="PRINTS" id="PR00260">
    <property type="entry name" value="CHEMTRNSDUCR"/>
</dbReference>
<proteinExistence type="inferred from homology"/>
<dbReference type="AlphaFoldDB" id="A0A2S8F9A8"/>
<dbReference type="SMART" id="SM00283">
    <property type="entry name" value="MA"/>
    <property type="match status" value="1"/>
</dbReference>
<evidence type="ECO:0000313" key="6">
    <source>
        <dbReference type="EMBL" id="PQO28746.1"/>
    </source>
</evidence>
<keyword evidence="1" id="KW-0145">Chemotaxis</keyword>
<accession>A0A2S8F9A8</accession>
<gene>
    <name evidence="6" type="ORF">C5Y98_23480</name>
</gene>
<dbReference type="SUPFAM" id="SSF58104">
    <property type="entry name" value="Methyl-accepting chemotaxis protein (MCP) signaling domain"/>
    <property type="match status" value="1"/>
</dbReference>
<dbReference type="GO" id="GO:0005886">
    <property type="term" value="C:plasma membrane"/>
    <property type="evidence" value="ECO:0007669"/>
    <property type="project" value="TreeGrafter"/>
</dbReference>
<dbReference type="Pfam" id="PF00015">
    <property type="entry name" value="MCPsignal"/>
    <property type="match status" value="1"/>
</dbReference>
<dbReference type="InterPro" id="IPR051310">
    <property type="entry name" value="MCP_chemotaxis"/>
</dbReference>
<dbReference type="EMBL" id="PUIB01000024">
    <property type="protein sequence ID" value="PQO28746.1"/>
    <property type="molecule type" value="Genomic_DNA"/>
</dbReference>
<dbReference type="Proteomes" id="UP000239388">
    <property type="component" value="Unassembled WGS sequence"/>
</dbReference>
<comment type="similarity">
    <text evidence="2">Belongs to the methyl-accepting chemotaxis (MCP) protein family.</text>
</comment>
<feature type="domain" description="Methyl-accepting transducer" evidence="5">
    <location>
        <begin position="329"/>
        <end position="561"/>
    </location>
</feature>
<dbReference type="GO" id="GO:0006935">
    <property type="term" value="P:chemotaxis"/>
    <property type="evidence" value="ECO:0007669"/>
    <property type="project" value="UniProtKB-KW"/>
</dbReference>
<dbReference type="InterPro" id="IPR004089">
    <property type="entry name" value="MCPsignal_dom"/>
</dbReference>
<keyword evidence="4" id="KW-0812">Transmembrane</keyword>
<reference evidence="6 7" key="1">
    <citation type="submission" date="2018-02" db="EMBL/GenBank/DDBJ databases">
        <title>Comparative genomes isolates from brazilian mangrove.</title>
        <authorList>
            <person name="Araujo J.E."/>
            <person name="Taketani R.G."/>
            <person name="Silva M.C.P."/>
            <person name="Loureco M.V."/>
            <person name="Andreote F.D."/>
        </authorList>
    </citation>
    <scope>NUCLEOTIDE SEQUENCE [LARGE SCALE GENOMIC DNA]</scope>
    <source>
        <strain evidence="6 7">NAP PRIS-MGV</strain>
    </source>
</reference>
<evidence type="ECO:0000256" key="3">
    <source>
        <dbReference type="PROSITE-ProRule" id="PRU00284"/>
    </source>
</evidence>
<dbReference type="InterPro" id="IPR004090">
    <property type="entry name" value="Chemotax_Me-accpt_rcpt"/>
</dbReference>
<comment type="caution">
    <text evidence="6">The sequence shown here is derived from an EMBL/GenBank/DDBJ whole genome shotgun (WGS) entry which is preliminary data.</text>
</comment>
<evidence type="ECO:0000313" key="7">
    <source>
        <dbReference type="Proteomes" id="UP000239388"/>
    </source>
</evidence>